<feature type="compositionally biased region" description="Gly residues" evidence="1">
    <location>
        <begin position="286"/>
        <end position="300"/>
    </location>
</feature>
<sequence>MHFQLTTVVALAAISSALPTLKVRQSGPVLADTTYDAISISGGQAGNAEAEALAVFSALDINNPGNIDAADIDFLGQVNDVANDAETDAFNPAIEAATGAEADALAAGKIKNKVLKLMATKIELEAKQAQGEDVAAKLDEELTKLNNNIATDQENARNPSTALPFDATITGGGNVAAGAGNSAATGNNNTAAGSNNSANQDDAVADDEDAAADDNANDDNANDNNANDDNAQDDAAQDDAAQDDAAQDDAAQDDAAQDDAAQDNNNNNNQNQNNNNVNSGNNNAGGNAGGATGNFLFGGN</sequence>
<gene>
    <name evidence="3" type="ORF">SLS59_003316</name>
</gene>
<dbReference type="PANTHER" id="PTHR38849:SF1">
    <property type="entry name" value="SMALL SECRETED PROTEIN"/>
    <property type="match status" value="1"/>
</dbReference>
<evidence type="ECO:0008006" key="5">
    <source>
        <dbReference type="Google" id="ProtNLM"/>
    </source>
</evidence>
<feature type="region of interest" description="Disordered" evidence="1">
    <location>
        <begin position="187"/>
        <end position="300"/>
    </location>
</feature>
<feature type="chain" id="PRO_5046271496" description="Small secreted protein" evidence="2">
    <location>
        <begin position="18"/>
        <end position="300"/>
    </location>
</feature>
<reference evidence="3 4" key="1">
    <citation type="submission" date="2024-02" db="EMBL/GenBank/DDBJ databases">
        <title>De novo assembly and annotation of 12 fungi associated with fruit tree decline syndrome in Ontario, Canada.</title>
        <authorList>
            <person name="Sulman M."/>
            <person name="Ellouze W."/>
            <person name="Ilyukhin E."/>
        </authorList>
    </citation>
    <scope>NUCLEOTIDE SEQUENCE [LARGE SCALE GENOMIC DNA]</scope>
    <source>
        <strain evidence="3 4">M97-236</strain>
    </source>
</reference>
<evidence type="ECO:0000313" key="4">
    <source>
        <dbReference type="Proteomes" id="UP001521222"/>
    </source>
</evidence>
<feature type="compositionally biased region" description="Acidic residues" evidence="1">
    <location>
        <begin position="230"/>
        <end position="261"/>
    </location>
</feature>
<dbReference type="EMBL" id="JAKIXB020000009">
    <property type="protein sequence ID" value="KAL1605514.1"/>
    <property type="molecule type" value="Genomic_DNA"/>
</dbReference>
<comment type="caution">
    <text evidence="3">The sequence shown here is derived from an EMBL/GenBank/DDBJ whole genome shotgun (WGS) entry which is preliminary data.</text>
</comment>
<dbReference type="PANTHER" id="PTHR38849">
    <property type="entry name" value="SMALL SECRETED PROTEIN"/>
    <property type="match status" value="1"/>
</dbReference>
<feature type="compositionally biased region" description="Acidic residues" evidence="1">
    <location>
        <begin position="203"/>
        <end position="221"/>
    </location>
</feature>
<name>A0ABR3RM60_9PLEO</name>
<accession>A0ABR3RM60</accession>
<dbReference type="Proteomes" id="UP001521222">
    <property type="component" value="Unassembled WGS sequence"/>
</dbReference>
<evidence type="ECO:0000256" key="1">
    <source>
        <dbReference type="SAM" id="MobiDB-lite"/>
    </source>
</evidence>
<protein>
    <recommendedName>
        <fullName evidence="5">Small secreted protein</fullName>
    </recommendedName>
</protein>
<evidence type="ECO:0000256" key="2">
    <source>
        <dbReference type="SAM" id="SignalP"/>
    </source>
</evidence>
<organism evidence="3 4">
    <name type="scientific">Nothophoma quercina</name>
    <dbReference type="NCBI Taxonomy" id="749835"/>
    <lineage>
        <taxon>Eukaryota</taxon>
        <taxon>Fungi</taxon>
        <taxon>Dikarya</taxon>
        <taxon>Ascomycota</taxon>
        <taxon>Pezizomycotina</taxon>
        <taxon>Dothideomycetes</taxon>
        <taxon>Pleosporomycetidae</taxon>
        <taxon>Pleosporales</taxon>
        <taxon>Pleosporineae</taxon>
        <taxon>Didymellaceae</taxon>
        <taxon>Nothophoma</taxon>
    </lineage>
</organism>
<feature type="compositionally biased region" description="Low complexity" evidence="1">
    <location>
        <begin position="262"/>
        <end position="285"/>
    </location>
</feature>
<feature type="signal peptide" evidence="2">
    <location>
        <begin position="1"/>
        <end position="17"/>
    </location>
</feature>
<proteinExistence type="predicted"/>
<keyword evidence="4" id="KW-1185">Reference proteome</keyword>
<keyword evidence="2" id="KW-0732">Signal</keyword>
<feature type="compositionally biased region" description="Low complexity" evidence="1">
    <location>
        <begin position="187"/>
        <end position="202"/>
    </location>
</feature>
<evidence type="ECO:0000313" key="3">
    <source>
        <dbReference type="EMBL" id="KAL1605514.1"/>
    </source>
</evidence>